<protein>
    <submittedName>
        <fullName evidence="1">Uncharacterized protein</fullName>
    </submittedName>
</protein>
<accession>A0ABN6VMK3</accession>
<dbReference type="EMBL" id="AP027143">
    <property type="protein sequence ID" value="BDV36262.1"/>
    <property type="molecule type" value="Genomic_DNA"/>
</dbReference>
<keyword evidence="1" id="KW-0614">Plasmid</keyword>
<sequence length="260" mass="28810">MAMWVWKDRVLSPGAMLAFAERRGISTLFVYVTPTAAEALLTRDRDACATLRAMRSNGRRVYAVAGEPDWAWGPAQLPEHAALLVRLAVETGLFDGLHFDVEPNAVPDWNDKPTRPALMKGSVKFYDLLRAAAPYQKIDIAVNPVFATLTTGGSNFMRELARRADSLSIMSYRSDPKRALEWAAPAIAQIEGAGRRWRMGAEVGDAEPGVTWRGTPPARFSSAMVDFDNLITDRFRSPRYEGLALHDYDSLAQMYGEVDG</sequence>
<name>A0ABN6VMK3_9HYPH</name>
<gene>
    <name evidence="1" type="ORF">SS37A_37920</name>
</gene>
<geneLocation type="plasmid" evidence="1 2">
    <name>pSS37A-Re-1</name>
</geneLocation>
<proteinExistence type="predicted"/>
<evidence type="ECO:0000313" key="1">
    <source>
        <dbReference type="EMBL" id="BDV36262.1"/>
    </source>
</evidence>
<reference evidence="1 2" key="1">
    <citation type="journal article" date="2023" name="Int. J. Syst. Evol. Microbiol.">
        <title>Methylocystis iwaonis sp. nov., a type II methane-oxidizing bacterium from surface soil of a rice paddy field in Japan, and emended description of the genus Methylocystis (ex Whittenbury et al. 1970) Bowman et al. 1993.</title>
        <authorList>
            <person name="Kaise H."/>
            <person name="Sawadogo J.B."/>
            <person name="Alam M.S."/>
            <person name="Ueno C."/>
            <person name="Dianou D."/>
            <person name="Shinjo R."/>
            <person name="Asakawa S."/>
        </authorList>
    </citation>
    <scope>NUCLEOTIDE SEQUENCE [LARGE SCALE GENOMIC DNA]</scope>
    <source>
        <strain evidence="1 2">SS37A-Re</strain>
    </source>
</reference>
<evidence type="ECO:0000313" key="2">
    <source>
        <dbReference type="Proteomes" id="UP001317629"/>
    </source>
</evidence>
<organism evidence="1 2">
    <name type="scientific">Methylocystis iwaonis</name>
    <dbReference type="NCBI Taxonomy" id="2885079"/>
    <lineage>
        <taxon>Bacteria</taxon>
        <taxon>Pseudomonadati</taxon>
        <taxon>Pseudomonadota</taxon>
        <taxon>Alphaproteobacteria</taxon>
        <taxon>Hyphomicrobiales</taxon>
        <taxon>Methylocystaceae</taxon>
        <taxon>Methylocystis</taxon>
    </lineage>
</organism>
<keyword evidence="2" id="KW-1185">Reference proteome</keyword>
<dbReference type="Proteomes" id="UP001317629">
    <property type="component" value="Plasmid pSS37A-Re-1"/>
</dbReference>